<organism evidence="1 2">
    <name type="scientific">Nocardia sputorum</name>
    <dbReference type="NCBI Taxonomy" id="2984338"/>
    <lineage>
        <taxon>Bacteria</taxon>
        <taxon>Bacillati</taxon>
        <taxon>Actinomycetota</taxon>
        <taxon>Actinomycetes</taxon>
        <taxon>Mycobacteriales</taxon>
        <taxon>Nocardiaceae</taxon>
        <taxon>Nocardia</taxon>
    </lineage>
</organism>
<evidence type="ECO:0000313" key="1">
    <source>
        <dbReference type="EMBL" id="BDU00115.1"/>
    </source>
</evidence>
<evidence type="ECO:0008006" key="3">
    <source>
        <dbReference type="Google" id="ProtNLM"/>
    </source>
</evidence>
<protein>
    <recommendedName>
        <fullName evidence="3">CsbD family protein</fullName>
    </recommendedName>
</protein>
<evidence type="ECO:0000313" key="2">
    <source>
        <dbReference type="Proteomes" id="UP001317870"/>
    </source>
</evidence>
<proteinExistence type="predicted"/>
<reference evidence="1 2" key="1">
    <citation type="submission" date="2022-11" db="EMBL/GenBank/DDBJ databases">
        <title>Genome Sequencing of Nocardia sp. ON39_IFM12276 and assembly.</title>
        <authorList>
            <person name="Shimojima M."/>
            <person name="Toyokawa M."/>
            <person name="Uesaka K."/>
        </authorList>
    </citation>
    <scope>NUCLEOTIDE SEQUENCE [LARGE SCALE GENOMIC DNA]</scope>
    <source>
        <strain evidence="1 2">IFM 12276</strain>
    </source>
</reference>
<name>A0ABM8CYL3_9NOCA</name>
<gene>
    <name evidence="1" type="ORF">IFM12276_31430</name>
</gene>
<accession>A0ABM8CYL3</accession>
<dbReference type="Proteomes" id="UP001317870">
    <property type="component" value="Chromosome"/>
</dbReference>
<keyword evidence="2" id="KW-1185">Reference proteome</keyword>
<sequence>MSHGLTKVLGRIVEDLKRMTRRGAEGVADMPRGAARFVRHDVDVKVQADQLGGREVDKAGETLAAPEHRCRLPGGRDHFGAVLP</sequence>
<dbReference type="EMBL" id="AP026978">
    <property type="protein sequence ID" value="BDU00115.1"/>
    <property type="molecule type" value="Genomic_DNA"/>
</dbReference>